<sequence>MPEAQELPWRVRKPVVTLLVLLGAIAFGIDTNQYAFAFQLGVPVGIMLAGAQSAALVWALWEPIPAWWLSTVTMLAGAWIATALHGDVNPTRTNLGAPGWTAITILVQSGILLILALRLRPRVAMEALGLSLFAGLLAELYRSPDQGSSVGAAVVLFSVAVLIGSSLRGLRAARTELVAQEELTAEERARRTVLEERSRIARELHDVVAHHMSVISIQAQVAPHLVEDPSQELRETLDGIRQNAVEALAELRRVLGVLRAESPLGGGVDEAPQPTLARLPELLNNVRGAGLTVEVAVTGEERPLAPGVELSAYRIVQEAVSNAMRHAPDAAVAITLDYRPAALGVAVVNEPPRSPAPPSPGAGHGLLGMRERAAMLGGELTAGPTPQGGYRVAALLPVAAAPVQPSLEDRT</sequence>
<evidence type="ECO:0000256" key="1">
    <source>
        <dbReference type="ARBA" id="ARBA00000085"/>
    </source>
</evidence>
<dbReference type="Gene3D" id="1.20.5.1930">
    <property type="match status" value="1"/>
</dbReference>
<keyword evidence="9" id="KW-0175">Coiled coil</keyword>
<keyword evidence="14" id="KW-1185">Reference proteome</keyword>
<name>A0A931B874_9ACTN</name>
<dbReference type="EMBL" id="JADPRT010000014">
    <property type="protein sequence ID" value="MBF9071998.1"/>
    <property type="molecule type" value="Genomic_DNA"/>
</dbReference>
<feature type="transmembrane region" description="Helical" evidence="10">
    <location>
        <begin position="66"/>
        <end position="85"/>
    </location>
</feature>
<evidence type="ECO:0000256" key="10">
    <source>
        <dbReference type="SAM" id="Phobius"/>
    </source>
</evidence>
<accession>A0A931B874</accession>
<dbReference type="InterPro" id="IPR036890">
    <property type="entry name" value="HATPase_C_sf"/>
</dbReference>
<evidence type="ECO:0000256" key="9">
    <source>
        <dbReference type="SAM" id="Coils"/>
    </source>
</evidence>
<keyword evidence="10" id="KW-0812">Transmembrane</keyword>
<gene>
    <name evidence="13" type="ORF">I2501_28635</name>
</gene>
<comment type="catalytic activity">
    <reaction evidence="1">
        <text>ATP + protein L-histidine = ADP + protein N-phospho-L-histidine.</text>
        <dbReference type="EC" id="2.7.13.3"/>
    </reaction>
</comment>
<feature type="domain" description="Signal transduction histidine kinase subgroup 3 dimerisation and phosphoacceptor" evidence="12">
    <location>
        <begin position="196"/>
        <end position="260"/>
    </location>
</feature>
<evidence type="ECO:0000259" key="12">
    <source>
        <dbReference type="Pfam" id="PF07730"/>
    </source>
</evidence>
<dbReference type="InterPro" id="IPR050482">
    <property type="entry name" value="Sensor_HK_TwoCompSys"/>
</dbReference>
<dbReference type="GO" id="GO:0005524">
    <property type="term" value="F:ATP binding"/>
    <property type="evidence" value="ECO:0007669"/>
    <property type="project" value="UniProtKB-KW"/>
</dbReference>
<evidence type="ECO:0000256" key="3">
    <source>
        <dbReference type="ARBA" id="ARBA00022553"/>
    </source>
</evidence>
<keyword evidence="10" id="KW-1133">Transmembrane helix</keyword>
<evidence type="ECO:0000256" key="7">
    <source>
        <dbReference type="ARBA" id="ARBA00022840"/>
    </source>
</evidence>
<dbReference type="GO" id="GO:0000155">
    <property type="term" value="F:phosphorelay sensor kinase activity"/>
    <property type="evidence" value="ECO:0007669"/>
    <property type="project" value="InterPro"/>
</dbReference>
<proteinExistence type="predicted"/>
<keyword evidence="7" id="KW-0067">ATP-binding</keyword>
<dbReference type="GO" id="GO:0046983">
    <property type="term" value="F:protein dimerization activity"/>
    <property type="evidence" value="ECO:0007669"/>
    <property type="project" value="InterPro"/>
</dbReference>
<feature type="transmembrane region" description="Helical" evidence="10">
    <location>
        <begin position="97"/>
        <end position="116"/>
    </location>
</feature>
<keyword evidence="10" id="KW-0472">Membrane</keyword>
<feature type="transmembrane region" description="Helical" evidence="10">
    <location>
        <begin position="36"/>
        <end position="59"/>
    </location>
</feature>
<evidence type="ECO:0000256" key="8">
    <source>
        <dbReference type="ARBA" id="ARBA00023012"/>
    </source>
</evidence>
<evidence type="ECO:0000259" key="11">
    <source>
        <dbReference type="Pfam" id="PF02518"/>
    </source>
</evidence>
<reference evidence="13" key="1">
    <citation type="submission" date="2020-11" db="EMBL/GenBank/DDBJ databases">
        <title>Isolation and identification of active actinomycetes.</title>
        <authorList>
            <person name="Yu B."/>
        </authorList>
    </citation>
    <scope>NUCLEOTIDE SEQUENCE</scope>
    <source>
        <strain evidence="13">NEAU-YB345</strain>
    </source>
</reference>
<protein>
    <recommendedName>
        <fullName evidence="2">histidine kinase</fullName>
        <ecNumber evidence="2">2.7.13.3</ecNumber>
    </recommendedName>
</protein>
<comment type="caution">
    <text evidence="13">The sequence shown here is derived from an EMBL/GenBank/DDBJ whole genome shotgun (WGS) entry which is preliminary data.</text>
</comment>
<dbReference type="CDD" id="cd16917">
    <property type="entry name" value="HATPase_UhpB-NarQ-NarX-like"/>
    <property type="match status" value="1"/>
</dbReference>
<dbReference type="Gene3D" id="3.30.565.10">
    <property type="entry name" value="Histidine kinase-like ATPase, C-terminal domain"/>
    <property type="match status" value="1"/>
</dbReference>
<organism evidence="13 14">
    <name type="scientific">Streptacidiphilus fuscans</name>
    <dbReference type="NCBI Taxonomy" id="2789292"/>
    <lineage>
        <taxon>Bacteria</taxon>
        <taxon>Bacillati</taxon>
        <taxon>Actinomycetota</taxon>
        <taxon>Actinomycetes</taxon>
        <taxon>Kitasatosporales</taxon>
        <taxon>Streptomycetaceae</taxon>
        <taxon>Streptacidiphilus</taxon>
    </lineage>
</organism>
<dbReference type="Pfam" id="PF02518">
    <property type="entry name" value="HATPase_c"/>
    <property type="match status" value="1"/>
</dbReference>
<evidence type="ECO:0000313" key="14">
    <source>
        <dbReference type="Proteomes" id="UP000657385"/>
    </source>
</evidence>
<dbReference type="Proteomes" id="UP000657385">
    <property type="component" value="Unassembled WGS sequence"/>
</dbReference>
<keyword evidence="5" id="KW-0547">Nucleotide-binding</keyword>
<evidence type="ECO:0000256" key="6">
    <source>
        <dbReference type="ARBA" id="ARBA00022777"/>
    </source>
</evidence>
<keyword evidence="8" id="KW-0902">Two-component regulatory system</keyword>
<dbReference type="PANTHER" id="PTHR24421:SF10">
    <property type="entry name" value="NITRATE_NITRITE SENSOR PROTEIN NARQ"/>
    <property type="match status" value="1"/>
</dbReference>
<dbReference type="SUPFAM" id="SSF55874">
    <property type="entry name" value="ATPase domain of HSP90 chaperone/DNA topoisomerase II/histidine kinase"/>
    <property type="match status" value="1"/>
</dbReference>
<evidence type="ECO:0000313" key="13">
    <source>
        <dbReference type="EMBL" id="MBF9071998.1"/>
    </source>
</evidence>
<evidence type="ECO:0000256" key="4">
    <source>
        <dbReference type="ARBA" id="ARBA00022679"/>
    </source>
</evidence>
<dbReference type="AlphaFoldDB" id="A0A931B874"/>
<feature type="domain" description="Histidine kinase/HSP90-like ATPase" evidence="11">
    <location>
        <begin position="308"/>
        <end position="398"/>
    </location>
</feature>
<keyword evidence="4" id="KW-0808">Transferase</keyword>
<evidence type="ECO:0000256" key="2">
    <source>
        <dbReference type="ARBA" id="ARBA00012438"/>
    </source>
</evidence>
<dbReference type="Pfam" id="PF07730">
    <property type="entry name" value="HisKA_3"/>
    <property type="match status" value="1"/>
</dbReference>
<evidence type="ECO:0000256" key="5">
    <source>
        <dbReference type="ARBA" id="ARBA00022741"/>
    </source>
</evidence>
<dbReference type="InterPro" id="IPR011712">
    <property type="entry name" value="Sig_transdc_His_kin_sub3_dim/P"/>
</dbReference>
<dbReference type="InterPro" id="IPR003594">
    <property type="entry name" value="HATPase_dom"/>
</dbReference>
<dbReference type="PANTHER" id="PTHR24421">
    <property type="entry name" value="NITRATE/NITRITE SENSOR PROTEIN NARX-RELATED"/>
    <property type="match status" value="1"/>
</dbReference>
<keyword evidence="3" id="KW-0597">Phosphoprotein</keyword>
<dbReference type="GO" id="GO:0016020">
    <property type="term" value="C:membrane"/>
    <property type="evidence" value="ECO:0007669"/>
    <property type="project" value="InterPro"/>
</dbReference>
<feature type="coiled-coil region" evidence="9">
    <location>
        <begin position="230"/>
        <end position="261"/>
    </location>
</feature>
<keyword evidence="6 13" id="KW-0418">Kinase</keyword>
<dbReference type="EC" id="2.7.13.3" evidence="2"/>